<dbReference type="Pfam" id="PF01614">
    <property type="entry name" value="IclR_C"/>
    <property type="match status" value="1"/>
</dbReference>
<dbReference type="Pfam" id="PF09339">
    <property type="entry name" value="HTH_IclR"/>
    <property type="match status" value="1"/>
</dbReference>
<evidence type="ECO:0000259" key="5">
    <source>
        <dbReference type="PROSITE" id="PS51078"/>
    </source>
</evidence>
<name>A0A932M0H0_UNCTE</name>
<dbReference type="PANTHER" id="PTHR30136:SF24">
    <property type="entry name" value="HTH-TYPE TRANSCRIPTIONAL REPRESSOR ALLR"/>
    <property type="match status" value="1"/>
</dbReference>
<dbReference type="SUPFAM" id="SSF46785">
    <property type="entry name" value="Winged helix' DNA-binding domain"/>
    <property type="match status" value="1"/>
</dbReference>
<dbReference type="GO" id="GO:0003677">
    <property type="term" value="F:DNA binding"/>
    <property type="evidence" value="ECO:0007669"/>
    <property type="project" value="UniProtKB-KW"/>
</dbReference>
<dbReference type="InterPro" id="IPR014757">
    <property type="entry name" value="Tscrpt_reg_IclR_C"/>
</dbReference>
<dbReference type="GO" id="GO:0045892">
    <property type="term" value="P:negative regulation of DNA-templated transcription"/>
    <property type="evidence" value="ECO:0007669"/>
    <property type="project" value="TreeGrafter"/>
</dbReference>
<comment type="caution">
    <text evidence="6">The sequence shown here is derived from an EMBL/GenBank/DDBJ whole genome shotgun (WGS) entry which is preliminary data.</text>
</comment>
<organism evidence="6 7">
    <name type="scientific">Tectimicrobiota bacterium</name>
    <dbReference type="NCBI Taxonomy" id="2528274"/>
    <lineage>
        <taxon>Bacteria</taxon>
        <taxon>Pseudomonadati</taxon>
        <taxon>Nitrospinota/Tectimicrobiota group</taxon>
        <taxon>Candidatus Tectimicrobiota</taxon>
    </lineage>
</organism>
<dbReference type="InterPro" id="IPR036390">
    <property type="entry name" value="WH_DNA-bd_sf"/>
</dbReference>
<dbReference type="SUPFAM" id="SSF55781">
    <property type="entry name" value="GAF domain-like"/>
    <property type="match status" value="1"/>
</dbReference>
<dbReference type="GO" id="GO:0003700">
    <property type="term" value="F:DNA-binding transcription factor activity"/>
    <property type="evidence" value="ECO:0007669"/>
    <property type="project" value="TreeGrafter"/>
</dbReference>
<evidence type="ECO:0000256" key="1">
    <source>
        <dbReference type="ARBA" id="ARBA00023015"/>
    </source>
</evidence>
<evidence type="ECO:0000256" key="3">
    <source>
        <dbReference type="ARBA" id="ARBA00023163"/>
    </source>
</evidence>
<reference evidence="6" key="1">
    <citation type="submission" date="2020-07" db="EMBL/GenBank/DDBJ databases">
        <title>Huge and variable diversity of episymbiotic CPR bacteria and DPANN archaea in groundwater ecosystems.</title>
        <authorList>
            <person name="He C.Y."/>
            <person name="Keren R."/>
            <person name="Whittaker M."/>
            <person name="Farag I.F."/>
            <person name="Doudna J."/>
            <person name="Cate J.H.D."/>
            <person name="Banfield J.F."/>
        </authorList>
    </citation>
    <scope>NUCLEOTIDE SEQUENCE</scope>
    <source>
        <strain evidence="6">NC_groundwater_717_Ag_S-0.2um_59_8</strain>
    </source>
</reference>
<dbReference type="PROSITE" id="PS51078">
    <property type="entry name" value="ICLR_ED"/>
    <property type="match status" value="1"/>
</dbReference>
<sequence>MQPSKGVSSTLLLGLRALEVLATKREMGTLEVASVLGLPRATAHRLVRSLLKGGFVTQNPLTRKYHLAFKLWTLGSMAVRGLNFMEMARPFMEELARECGEVVYLGVLDKRADCPVVVHLDRVQGANKVQVVSQVGDTSPPHAVATGKALLAYQEPEFLSNFLAQGLRVYTRNTLVDPQRFQSEMEKIRRQGYAMNLEEWRYDIGAVAAPLFDHSGAVRAALGIVAPFTRFDGRRRQKLAESVKEAAARISATLGYSRGDGIQPRRFKRPRKGMAQEAIL</sequence>
<dbReference type="AlphaFoldDB" id="A0A932M0H0"/>
<dbReference type="Gene3D" id="3.30.450.40">
    <property type="match status" value="1"/>
</dbReference>
<dbReference type="PANTHER" id="PTHR30136">
    <property type="entry name" value="HELIX-TURN-HELIX TRANSCRIPTIONAL REGULATOR, ICLR FAMILY"/>
    <property type="match status" value="1"/>
</dbReference>
<dbReference type="SMART" id="SM00346">
    <property type="entry name" value="HTH_ICLR"/>
    <property type="match status" value="1"/>
</dbReference>
<dbReference type="InterPro" id="IPR050707">
    <property type="entry name" value="HTH_MetabolicPath_Reg"/>
</dbReference>
<dbReference type="InterPro" id="IPR036388">
    <property type="entry name" value="WH-like_DNA-bd_sf"/>
</dbReference>
<dbReference type="Gene3D" id="1.10.10.10">
    <property type="entry name" value="Winged helix-like DNA-binding domain superfamily/Winged helix DNA-binding domain"/>
    <property type="match status" value="1"/>
</dbReference>
<keyword evidence="3" id="KW-0804">Transcription</keyword>
<dbReference type="Proteomes" id="UP000741360">
    <property type="component" value="Unassembled WGS sequence"/>
</dbReference>
<accession>A0A932M0H0</accession>
<feature type="domain" description="IclR-ED" evidence="5">
    <location>
        <begin position="70"/>
        <end position="256"/>
    </location>
</feature>
<keyword evidence="1" id="KW-0805">Transcription regulation</keyword>
<evidence type="ECO:0000259" key="4">
    <source>
        <dbReference type="PROSITE" id="PS51077"/>
    </source>
</evidence>
<gene>
    <name evidence="6" type="ORF">HYY65_02435</name>
</gene>
<evidence type="ECO:0000256" key="2">
    <source>
        <dbReference type="ARBA" id="ARBA00023125"/>
    </source>
</evidence>
<evidence type="ECO:0000313" key="7">
    <source>
        <dbReference type="Proteomes" id="UP000741360"/>
    </source>
</evidence>
<dbReference type="PROSITE" id="PS51077">
    <property type="entry name" value="HTH_ICLR"/>
    <property type="match status" value="1"/>
</dbReference>
<proteinExistence type="predicted"/>
<dbReference type="EMBL" id="JACPSX010000042">
    <property type="protein sequence ID" value="MBI3013931.1"/>
    <property type="molecule type" value="Genomic_DNA"/>
</dbReference>
<dbReference type="InterPro" id="IPR029016">
    <property type="entry name" value="GAF-like_dom_sf"/>
</dbReference>
<keyword evidence="2" id="KW-0238">DNA-binding</keyword>
<protein>
    <submittedName>
        <fullName evidence="6">IclR family transcriptional regulator</fullName>
    </submittedName>
</protein>
<feature type="domain" description="HTH iclR-type" evidence="4">
    <location>
        <begin position="8"/>
        <end position="69"/>
    </location>
</feature>
<evidence type="ECO:0000313" key="6">
    <source>
        <dbReference type="EMBL" id="MBI3013931.1"/>
    </source>
</evidence>
<dbReference type="InterPro" id="IPR005471">
    <property type="entry name" value="Tscrpt_reg_IclR_N"/>
</dbReference>